<comment type="caution">
    <text evidence="3">The sequence shown here is derived from an EMBL/GenBank/DDBJ whole genome shotgun (WGS) entry which is preliminary data.</text>
</comment>
<protein>
    <recommendedName>
        <fullName evidence="2">SAM domain-containing protein</fullName>
    </recommendedName>
</protein>
<dbReference type="PANTHER" id="PTHR33915:SF3">
    <property type="entry name" value="STERILE ALPHA MOTIF (SAM) DOMAIN PROTEIN"/>
    <property type="match status" value="1"/>
</dbReference>
<dbReference type="Proteomes" id="UP001346149">
    <property type="component" value="Unassembled WGS sequence"/>
</dbReference>
<feature type="region of interest" description="Disordered" evidence="1">
    <location>
        <begin position="151"/>
        <end position="173"/>
    </location>
</feature>
<feature type="region of interest" description="Disordered" evidence="1">
    <location>
        <begin position="208"/>
        <end position="264"/>
    </location>
</feature>
<evidence type="ECO:0000259" key="2">
    <source>
        <dbReference type="Pfam" id="PF07647"/>
    </source>
</evidence>
<evidence type="ECO:0000313" key="3">
    <source>
        <dbReference type="EMBL" id="KAK4792060.1"/>
    </source>
</evidence>
<dbReference type="InterPro" id="IPR001660">
    <property type="entry name" value="SAM"/>
</dbReference>
<gene>
    <name evidence="3" type="ORF">SAY86_022495</name>
</gene>
<dbReference type="PANTHER" id="PTHR33915">
    <property type="entry name" value="OSJNBA0033G05.11 PROTEIN"/>
    <property type="match status" value="1"/>
</dbReference>
<dbReference type="CDD" id="cd09487">
    <property type="entry name" value="SAM_superfamily"/>
    <property type="match status" value="1"/>
</dbReference>
<dbReference type="SUPFAM" id="SSF47769">
    <property type="entry name" value="SAM/Pointed domain"/>
    <property type="match status" value="1"/>
</dbReference>
<dbReference type="InterPro" id="IPR013761">
    <property type="entry name" value="SAM/pointed_sf"/>
</dbReference>
<dbReference type="EMBL" id="JAXQNO010000008">
    <property type="protein sequence ID" value="KAK4792060.1"/>
    <property type="molecule type" value="Genomic_DNA"/>
</dbReference>
<sequence length="283" mass="31334">MDWFAWLSKTVLDPALVYEYGLKFTRNELVAEDIPHFNHEFLQSMGISIAKHRLEILKVAWKDTAASRPGGPLSLLTTAINRTKRSLGNFIRRLVVSDDGVAEKESRKHIKGYNMEEGLKEDEEKVVVPYIHGRLSFSGPLDGDFEQHKYLTEARRSPRPKPKSGPLMVSRMSGPTLARPVFVSRNPKFSGPLDGPAVKRSPILSGAVNCQLGPSKSVKSSSGPPDRATGRSPRVSRGVDRTGPGRRPSPRVYGGFEKEGSDAVDGFDEHSLWAKLFDDLKPT</sequence>
<feature type="domain" description="SAM" evidence="2">
    <location>
        <begin position="23"/>
        <end position="58"/>
    </location>
</feature>
<dbReference type="AlphaFoldDB" id="A0AAN7LTM3"/>
<reference evidence="3 4" key="1">
    <citation type="journal article" date="2023" name="Hortic Res">
        <title>Pangenome of water caltrop reveals structural variations and asymmetric subgenome divergence after allopolyploidization.</title>
        <authorList>
            <person name="Zhang X."/>
            <person name="Chen Y."/>
            <person name="Wang L."/>
            <person name="Yuan Y."/>
            <person name="Fang M."/>
            <person name="Shi L."/>
            <person name="Lu R."/>
            <person name="Comes H.P."/>
            <person name="Ma Y."/>
            <person name="Chen Y."/>
            <person name="Huang G."/>
            <person name="Zhou Y."/>
            <person name="Zheng Z."/>
            <person name="Qiu Y."/>
        </authorList>
    </citation>
    <scope>NUCLEOTIDE SEQUENCE [LARGE SCALE GENOMIC DNA]</scope>
    <source>
        <strain evidence="3">F231</strain>
    </source>
</reference>
<feature type="compositionally biased region" description="Low complexity" evidence="1">
    <location>
        <begin position="213"/>
        <end position="225"/>
    </location>
</feature>
<proteinExistence type="predicted"/>
<name>A0AAN7LTM3_TRANT</name>
<accession>A0AAN7LTM3</accession>
<organism evidence="3 4">
    <name type="scientific">Trapa natans</name>
    <name type="common">Water chestnut</name>
    <dbReference type="NCBI Taxonomy" id="22666"/>
    <lineage>
        <taxon>Eukaryota</taxon>
        <taxon>Viridiplantae</taxon>
        <taxon>Streptophyta</taxon>
        <taxon>Embryophyta</taxon>
        <taxon>Tracheophyta</taxon>
        <taxon>Spermatophyta</taxon>
        <taxon>Magnoliopsida</taxon>
        <taxon>eudicotyledons</taxon>
        <taxon>Gunneridae</taxon>
        <taxon>Pentapetalae</taxon>
        <taxon>rosids</taxon>
        <taxon>malvids</taxon>
        <taxon>Myrtales</taxon>
        <taxon>Lythraceae</taxon>
        <taxon>Trapa</taxon>
    </lineage>
</organism>
<evidence type="ECO:0000313" key="4">
    <source>
        <dbReference type="Proteomes" id="UP001346149"/>
    </source>
</evidence>
<keyword evidence="4" id="KW-1185">Reference proteome</keyword>
<dbReference type="Gene3D" id="1.10.150.50">
    <property type="entry name" value="Transcription Factor, Ets-1"/>
    <property type="match status" value="1"/>
</dbReference>
<dbReference type="Pfam" id="PF07647">
    <property type="entry name" value="SAM_2"/>
    <property type="match status" value="1"/>
</dbReference>
<evidence type="ECO:0000256" key="1">
    <source>
        <dbReference type="SAM" id="MobiDB-lite"/>
    </source>
</evidence>